<evidence type="ECO:0008006" key="4">
    <source>
        <dbReference type="Google" id="ProtNLM"/>
    </source>
</evidence>
<dbReference type="Proteomes" id="UP001596407">
    <property type="component" value="Unassembled WGS sequence"/>
</dbReference>
<proteinExistence type="predicted"/>
<feature type="region of interest" description="Disordered" evidence="1">
    <location>
        <begin position="32"/>
        <end position="58"/>
    </location>
</feature>
<accession>A0ABD5WH77</accession>
<dbReference type="RefSeq" id="WP_382208380.1">
    <property type="nucleotide sequence ID" value="NZ_JBHSZH010000001.1"/>
</dbReference>
<name>A0ABD5WH77_9EURY</name>
<dbReference type="AlphaFoldDB" id="A0ABD5WH77"/>
<reference evidence="2 3" key="1">
    <citation type="journal article" date="2019" name="Int. J. Syst. Evol. Microbiol.">
        <title>The Global Catalogue of Microorganisms (GCM) 10K type strain sequencing project: providing services to taxonomists for standard genome sequencing and annotation.</title>
        <authorList>
            <consortium name="The Broad Institute Genomics Platform"/>
            <consortium name="The Broad Institute Genome Sequencing Center for Infectious Disease"/>
            <person name="Wu L."/>
            <person name="Ma J."/>
        </authorList>
    </citation>
    <scope>NUCLEOTIDE SEQUENCE [LARGE SCALE GENOMIC DNA]</scope>
    <source>
        <strain evidence="2 3">DT72</strain>
    </source>
</reference>
<evidence type="ECO:0000313" key="2">
    <source>
        <dbReference type="EMBL" id="MFC7078790.1"/>
    </source>
</evidence>
<sequence length="58" mass="6044">MSESRTESGVYVCDECGEVSFGDPSCCDESASAVEATPVEHPDLSGSSARCSASPRRD</sequence>
<keyword evidence="3" id="KW-1185">Reference proteome</keyword>
<organism evidence="2 3">
    <name type="scientific">Halorussus caseinilyticus</name>
    <dbReference type="NCBI Taxonomy" id="3034025"/>
    <lineage>
        <taxon>Archaea</taxon>
        <taxon>Methanobacteriati</taxon>
        <taxon>Methanobacteriota</taxon>
        <taxon>Stenosarchaea group</taxon>
        <taxon>Halobacteria</taxon>
        <taxon>Halobacteriales</taxon>
        <taxon>Haladaptataceae</taxon>
        <taxon>Halorussus</taxon>
    </lineage>
</organism>
<evidence type="ECO:0000313" key="3">
    <source>
        <dbReference type="Proteomes" id="UP001596407"/>
    </source>
</evidence>
<comment type="caution">
    <text evidence="2">The sequence shown here is derived from an EMBL/GenBank/DDBJ whole genome shotgun (WGS) entry which is preliminary data.</text>
</comment>
<protein>
    <recommendedName>
        <fullName evidence="4">Small CPxCG-related zinc finger protein</fullName>
    </recommendedName>
</protein>
<dbReference type="EMBL" id="JBHSZH010000001">
    <property type="protein sequence ID" value="MFC7078790.1"/>
    <property type="molecule type" value="Genomic_DNA"/>
</dbReference>
<evidence type="ECO:0000256" key="1">
    <source>
        <dbReference type="SAM" id="MobiDB-lite"/>
    </source>
</evidence>
<gene>
    <name evidence="2" type="ORF">ACFQJ6_00250</name>
</gene>